<gene>
    <name evidence="1" type="ORF">C498_06705</name>
</gene>
<accession>L9V7T6</accession>
<protein>
    <submittedName>
        <fullName evidence="1">Uncharacterized protein</fullName>
    </submittedName>
</protein>
<evidence type="ECO:0000313" key="2">
    <source>
        <dbReference type="Proteomes" id="UP000011532"/>
    </source>
</evidence>
<dbReference type="EMBL" id="AOHU01000042">
    <property type="protein sequence ID" value="ELY33310.1"/>
    <property type="molecule type" value="Genomic_DNA"/>
</dbReference>
<sequence length="62" mass="7250">MFKAVIIPEDAFPLKGIVKDQMTELINQIDLMVVKDTYRTEELPFICILWGSILVHRYLLAR</sequence>
<reference evidence="1 2" key="2">
    <citation type="journal article" date="2014" name="PLoS Genet.">
        <title>Phylogenetically driven sequencing of extremely halophilic archaea reveals strategies for static and dynamic osmo-response.</title>
        <authorList>
            <person name="Becker E.A."/>
            <person name="Seitzer P.M."/>
            <person name="Tritt A."/>
            <person name="Larsen D."/>
            <person name="Krusor M."/>
            <person name="Yao A.I."/>
            <person name="Wu D."/>
            <person name="Madern D."/>
            <person name="Eisen J.A."/>
            <person name="Darling A.E."/>
            <person name="Facciotti M.T."/>
        </authorList>
    </citation>
    <scope>NUCLEOTIDE SEQUENCE [LARGE SCALE GENOMIC DNA]</scope>
    <source>
        <strain evidence="2">ATCC 29605 / DSM 3757 / JCM 8879 / NBRC 14742 / NCIMB 2012 / VKM B-1768 / DS2</strain>
    </source>
</reference>
<dbReference type="Proteomes" id="UP000011532">
    <property type="component" value="Unassembled WGS sequence"/>
</dbReference>
<proteinExistence type="predicted"/>
<reference evidence="2" key="1">
    <citation type="submission" date="2012-11" db="EMBL/GenBank/DDBJ databases">
        <authorList>
            <person name="Becker E.A."/>
            <person name="Seitzer P."/>
            <person name="Tritt A."/>
            <person name="Larsen D."/>
            <person name="Yao A."/>
            <person name="Wu D."/>
            <person name="Darling A."/>
            <person name="Eisen J.A."/>
            <person name="Facciotti M.T."/>
        </authorList>
    </citation>
    <scope>NUCLEOTIDE SEQUENCE [LARGE SCALE GENOMIC DNA]</scope>
    <source>
        <strain evidence="2">ATCC 29605 / DSM 3757 / JCM 8879 / NBRC 14742 / NCIMB 2012 / VKM B-1768 / DS2</strain>
    </source>
</reference>
<comment type="caution">
    <text evidence="1">The sequence shown here is derived from an EMBL/GenBank/DDBJ whole genome shotgun (WGS) entry which is preliminary data.</text>
</comment>
<name>L9V7T6_HALVD</name>
<dbReference type="AlphaFoldDB" id="L9V7T6"/>
<organism evidence="1 2">
    <name type="scientific">Haloferax volcanii (strain ATCC 29605 / DSM 3757 / JCM 8879 / NBRC 14742 / NCIMB 2012 / VKM B-1768 / DS2)</name>
    <name type="common">Halobacterium volcanii</name>
    <dbReference type="NCBI Taxonomy" id="309800"/>
    <lineage>
        <taxon>Archaea</taxon>
        <taxon>Methanobacteriati</taxon>
        <taxon>Methanobacteriota</taxon>
        <taxon>Stenosarchaea group</taxon>
        <taxon>Halobacteria</taxon>
        <taxon>Halobacteriales</taxon>
        <taxon>Haloferacaceae</taxon>
        <taxon>Haloferax</taxon>
    </lineage>
</organism>
<evidence type="ECO:0000313" key="1">
    <source>
        <dbReference type="EMBL" id="ELY33310.1"/>
    </source>
</evidence>